<evidence type="ECO:0000313" key="1">
    <source>
        <dbReference type="EMBL" id="WQJ51399.1"/>
    </source>
</evidence>
<dbReference type="Proteomes" id="UP001348805">
    <property type="component" value="Segment"/>
</dbReference>
<reference evidence="1 2" key="1">
    <citation type="submission" date="2023-11" db="EMBL/GenBank/DDBJ databases">
        <authorList>
            <person name="Cook R."/>
            <person name="Crisci M."/>
            <person name="Pye H."/>
            <person name="Adriaenssens E."/>
            <person name="Santini J."/>
        </authorList>
    </citation>
    <scope>NUCLEOTIDE SEQUENCE [LARGE SCALE GENOMIC DNA]</scope>
    <source>
        <strain evidence="1">Lak_Megaphage_RVC_AP3_GC26</strain>
    </source>
</reference>
<dbReference type="EMBL" id="OR769219">
    <property type="protein sequence ID" value="WQJ51399.1"/>
    <property type="molecule type" value="Genomic_DNA"/>
</dbReference>
<proteinExistence type="predicted"/>
<organism evidence="1 2">
    <name type="scientific">phage Lak_Megaphage_RVC_AP3_GC26</name>
    <dbReference type="NCBI Taxonomy" id="3109225"/>
    <lineage>
        <taxon>Viruses</taxon>
        <taxon>Duplodnaviria</taxon>
        <taxon>Heunggongvirae</taxon>
        <taxon>Uroviricota</taxon>
        <taxon>Caudoviricetes</taxon>
        <taxon>Caudoviricetes code 15 clade</taxon>
    </lineage>
</organism>
<accession>A0ABZ0Z332</accession>
<name>A0ABZ0Z332_9CAUD</name>
<keyword evidence="2" id="KW-1185">Reference proteome</keyword>
<protein>
    <submittedName>
        <fullName evidence="1">Head-tail adaptor Ad2</fullName>
    </submittedName>
</protein>
<evidence type="ECO:0000313" key="2">
    <source>
        <dbReference type="Proteomes" id="UP001348805"/>
    </source>
</evidence>
<sequence>MTRSEFIEWLKSEITMSGTINISLPDKEYNRIIDRELNMIYELYVEAVKYDKCVIPRDVFYSEEFRKNRCIKFPDCVLSVVQFMELKRKNSMFGIADPDLSWNRMFQTDMWMGPQMAMDTVMFRTIQWSNWDQLKQFNLVDIKHRWNRPTHQLFVTGHDPYNDVYCELATKVDDQDLFEDPWVRQWIAAKCKLQVVKKLGTFTVTAIGGVTVNTGTYSEEANNDINDCKEYWKTLQQSDFFETGY</sequence>